<accession>A0AAN9LQY8</accession>
<feature type="transmembrane region" description="Helical" evidence="1">
    <location>
        <begin position="50"/>
        <end position="72"/>
    </location>
</feature>
<evidence type="ECO:0000313" key="3">
    <source>
        <dbReference type="Proteomes" id="UP001367508"/>
    </source>
</evidence>
<proteinExistence type="predicted"/>
<evidence type="ECO:0000313" key="2">
    <source>
        <dbReference type="EMBL" id="KAK7338497.1"/>
    </source>
</evidence>
<name>A0AAN9LQY8_CANGL</name>
<keyword evidence="1" id="KW-0472">Membrane</keyword>
<evidence type="ECO:0000256" key="1">
    <source>
        <dbReference type="SAM" id="Phobius"/>
    </source>
</evidence>
<keyword evidence="1" id="KW-0812">Transmembrane</keyword>
<comment type="caution">
    <text evidence="2">The sequence shown here is derived from an EMBL/GenBank/DDBJ whole genome shotgun (WGS) entry which is preliminary data.</text>
</comment>
<sequence>MFGTHISSLSRLQIAVAMCCSTHKLYVRSYNIVVDEETLHLSSPKPSGKFYTILTIQMSVLGHLILSWSHVWQAKC</sequence>
<keyword evidence="1" id="KW-1133">Transmembrane helix</keyword>
<organism evidence="2 3">
    <name type="scientific">Canavalia gladiata</name>
    <name type="common">Sword bean</name>
    <name type="synonym">Dolichos gladiatus</name>
    <dbReference type="NCBI Taxonomy" id="3824"/>
    <lineage>
        <taxon>Eukaryota</taxon>
        <taxon>Viridiplantae</taxon>
        <taxon>Streptophyta</taxon>
        <taxon>Embryophyta</taxon>
        <taxon>Tracheophyta</taxon>
        <taxon>Spermatophyta</taxon>
        <taxon>Magnoliopsida</taxon>
        <taxon>eudicotyledons</taxon>
        <taxon>Gunneridae</taxon>
        <taxon>Pentapetalae</taxon>
        <taxon>rosids</taxon>
        <taxon>fabids</taxon>
        <taxon>Fabales</taxon>
        <taxon>Fabaceae</taxon>
        <taxon>Papilionoideae</taxon>
        <taxon>50 kb inversion clade</taxon>
        <taxon>NPAAA clade</taxon>
        <taxon>indigoferoid/millettioid clade</taxon>
        <taxon>Phaseoleae</taxon>
        <taxon>Canavalia</taxon>
    </lineage>
</organism>
<keyword evidence="3" id="KW-1185">Reference proteome</keyword>
<gene>
    <name evidence="2" type="ORF">VNO77_19108</name>
</gene>
<reference evidence="2 3" key="1">
    <citation type="submission" date="2024-01" db="EMBL/GenBank/DDBJ databases">
        <title>The genomes of 5 underutilized Papilionoideae crops provide insights into root nodulation and disease resistanc.</title>
        <authorList>
            <person name="Jiang F."/>
        </authorList>
    </citation>
    <scope>NUCLEOTIDE SEQUENCE [LARGE SCALE GENOMIC DNA]</scope>
    <source>
        <strain evidence="2">LVBAO_FW01</strain>
        <tissue evidence="2">Leaves</tissue>
    </source>
</reference>
<dbReference type="Proteomes" id="UP001367508">
    <property type="component" value="Unassembled WGS sequence"/>
</dbReference>
<dbReference type="AlphaFoldDB" id="A0AAN9LQY8"/>
<protein>
    <submittedName>
        <fullName evidence="2">Uncharacterized protein</fullName>
    </submittedName>
</protein>
<dbReference type="EMBL" id="JAYMYQ010000004">
    <property type="protein sequence ID" value="KAK7338497.1"/>
    <property type="molecule type" value="Genomic_DNA"/>
</dbReference>